<comment type="caution">
    <text evidence="1">The sequence shown here is derived from an EMBL/GenBank/DDBJ whole genome shotgun (WGS) entry which is preliminary data.</text>
</comment>
<evidence type="ECO:0000313" key="2">
    <source>
        <dbReference type="Proteomes" id="UP001055811"/>
    </source>
</evidence>
<dbReference type="Proteomes" id="UP001055811">
    <property type="component" value="Linkage Group LG03"/>
</dbReference>
<evidence type="ECO:0000313" key="1">
    <source>
        <dbReference type="EMBL" id="KAI3766785.1"/>
    </source>
</evidence>
<reference evidence="1 2" key="2">
    <citation type="journal article" date="2022" name="Mol. Ecol. Resour.">
        <title>The genomes of chicory, endive, great burdock and yacon provide insights into Asteraceae paleo-polyploidization history and plant inulin production.</title>
        <authorList>
            <person name="Fan W."/>
            <person name="Wang S."/>
            <person name="Wang H."/>
            <person name="Wang A."/>
            <person name="Jiang F."/>
            <person name="Liu H."/>
            <person name="Zhao H."/>
            <person name="Xu D."/>
            <person name="Zhang Y."/>
        </authorList>
    </citation>
    <scope>NUCLEOTIDE SEQUENCE [LARGE SCALE GENOMIC DNA]</scope>
    <source>
        <strain evidence="2">cv. Punajuju</strain>
        <tissue evidence="1">Leaves</tissue>
    </source>
</reference>
<name>A0ACB9F6P8_CICIN</name>
<dbReference type="EMBL" id="CM042011">
    <property type="protein sequence ID" value="KAI3766785.1"/>
    <property type="molecule type" value="Genomic_DNA"/>
</dbReference>
<proteinExistence type="predicted"/>
<gene>
    <name evidence="1" type="ORF">L2E82_16857</name>
</gene>
<accession>A0ACB9F6P8</accession>
<sequence length="646" mass="71553">MLQLISLASSQEIPPKLLVSLSLVNIINKTTTSLLVIHRVPSSSPSPSPSASIPTMAEEEDEQRVSEEDEPQITYRGIKAMPFIIGNEAFEKLGAFGMMSNLLVYLTTVFNMSSITATTLLNVFDGSINFATLLGAFVCDTYLGRHVTLGFACVASLTGLLFVDLTSVFKGLHPPECGSEKGSHCVGPTPGQWLFLLTGFMLMVIGSGGIRPCNLAFGADQFNPKTESGKRGITSFFNWYLFAVIFAQMVSVTLVVYIQSDLSWSVGLAIPVIFMFISCVLFFAGNKIYVKVKPEGSPFTTMVRVVVVAVKKRRLKLPQEPRLSLYNYMPPKSINLALPYTNKFRFLNKAAIVTPEDAINPDGWTSNPWKLCSIQQIEELKCVIKAIPIWVGAITYFMAMIQQTQYVVFQALQSNRRLFNTNIQIPAASYNIFTMLTIVIFVPIYDRLIVPQLRRITGKEGGISLLQRTGVGISLTVMVSLVSALVEEKRRNLALTKPTLGYQPHRGDISSMSALWLIPQLCCAGLAESFTAIGLQEFYYRQFPENMRSVAGAFFFCGLAASSYLNGLLVTIIHRTTEGAATGNWLPDDLNKGRLDYFHFLMTCIGILNLGYFMLCSSWYRYKEMNGDHGGCATVEMEKKPDKSLV</sequence>
<keyword evidence="2" id="KW-1185">Reference proteome</keyword>
<reference evidence="2" key="1">
    <citation type="journal article" date="2022" name="Mol. Ecol. Resour.">
        <title>The genomes of chicory, endive, great burdock and yacon provide insights into Asteraceae palaeo-polyploidization history and plant inulin production.</title>
        <authorList>
            <person name="Fan W."/>
            <person name="Wang S."/>
            <person name="Wang H."/>
            <person name="Wang A."/>
            <person name="Jiang F."/>
            <person name="Liu H."/>
            <person name="Zhao H."/>
            <person name="Xu D."/>
            <person name="Zhang Y."/>
        </authorList>
    </citation>
    <scope>NUCLEOTIDE SEQUENCE [LARGE SCALE GENOMIC DNA]</scope>
    <source>
        <strain evidence="2">cv. Punajuju</strain>
    </source>
</reference>
<protein>
    <submittedName>
        <fullName evidence="1">Uncharacterized protein</fullName>
    </submittedName>
</protein>
<organism evidence="1 2">
    <name type="scientific">Cichorium intybus</name>
    <name type="common">Chicory</name>
    <dbReference type="NCBI Taxonomy" id="13427"/>
    <lineage>
        <taxon>Eukaryota</taxon>
        <taxon>Viridiplantae</taxon>
        <taxon>Streptophyta</taxon>
        <taxon>Embryophyta</taxon>
        <taxon>Tracheophyta</taxon>
        <taxon>Spermatophyta</taxon>
        <taxon>Magnoliopsida</taxon>
        <taxon>eudicotyledons</taxon>
        <taxon>Gunneridae</taxon>
        <taxon>Pentapetalae</taxon>
        <taxon>asterids</taxon>
        <taxon>campanulids</taxon>
        <taxon>Asterales</taxon>
        <taxon>Asteraceae</taxon>
        <taxon>Cichorioideae</taxon>
        <taxon>Cichorieae</taxon>
        <taxon>Cichoriinae</taxon>
        <taxon>Cichorium</taxon>
    </lineage>
</organism>